<organism evidence="1">
    <name type="scientific">Schistocephalus solidus</name>
    <name type="common">Tapeworm</name>
    <dbReference type="NCBI Taxonomy" id="70667"/>
    <lineage>
        <taxon>Eukaryota</taxon>
        <taxon>Metazoa</taxon>
        <taxon>Spiralia</taxon>
        <taxon>Lophotrochozoa</taxon>
        <taxon>Platyhelminthes</taxon>
        <taxon>Cestoda</taxon>
        <taxon>Eucestoda</taxon>
        <taxon>Diphyllobothriidea</taxon>
        <taxon>Diphyllobothriidae</taxon>
        <taxon>Schistocephalus</taxon>
    </lineage>
</organism>
<reference evidence="1" key="1">
    <citation type="submission" date="2016-06" db="UniProtKB">
        <authorList>
            <consortium name="WormBaseParasite"/>
        </authorList>
    </citation>
    <scope>IDENTIFICATION</scope>
</reference>
<dbReference type="AlphaFoldDB" id="A0A183TAP0"/>
<name>A0A183TAP0_SCHSO</name>
<accession>A0A183TAP0</accession>
<evidence type="ECO:0000313" key="1">
    <source>
        <dbReference type="WBParaSite" id="SSLN_0001405301-mRNA-1"/>
    </source>
</evidence>
<proteinExistence type="predicted"/>
<dbReference type="WBParaSite" id="SSLN_0001405301-mRNA-1">
    <property type="protein sequence ID" value="SSLN_0001405301-mRNA-1"/>
    <property type="gene ID" value="SSLN_0001405301"/>
</dbReference>
<protein>
    <submittedName>
        <fullName evidence="1">Lysosomal trafficking regulator lyst</fullName>
    </submittedName>
</protein>
<sequence>LRRLSRRFHLQNDTSILPLIQKIFEEAKKLSDEKRPADEVNFAENPSLNVAKLFSRTVKVQRKTQHPVLQDALVFYIQDTFQNFWVLTLWKLSSVLMAFTDSESCAGLHAEGNIAGSADLNWLISQSTANSPSPTYLLVQNTGSITQNGEVLHRAPVSTLPCPELKLLNKLQFFLLKTPETTIRSFFSLSA</sequence>